<dbReference type="STRING" id="48709.A0A1D2N078"/>
<dbReference type="AlphaFoldDB" id="A0A1D2N078"/>
<feature type="region of interest" description="Disordered" evidence="5">
    <location>
        <begin position="312"/>
        <end position="343"/>
    </location>
</feature>
<feature type="region of interest" description="Disordered" evidence="5">
    <location>
        <begin position="168"/>
        <end position="250"/>
    </location>
</feature>
<dbReference type="PANTHER" id="PTHR12675:SF12">
    <property type="entry name" value="PROTEIN MUSCLEBLIND"/>
    <property type="match status" value="1"/>
</dbReference>
<keyword evidence="4" id="KW-0862">Zinc</keyword>
<evidence type="ECO:0000256" key="1">
    <source>
        <dbReference type="ARBA" id="ARBA00022723"/>
    </source>
</evidence>
<accession>A0A1D2N078</accession>
<evidence type="ECO:0000256" key="2">
    <source>
        <dbReference type="ARBA" id="ARBA00022737"/>
    </source>
</evidence>
<evidence type="ECO:0000256" key="5">
    <source>
        <dbReference type="SAM" id="MobiDB-lite"/>
    </source>
</evidence>
<keyword evidence="1" id="KW-0479">Metal-binding</keyword>
<dbReference type="GO" id="GO:0043484">
    <property type="term" value="P:regulation of RNA splicing"/>
    <property type="evidence" value="ECO:0007669"/>
    <property type="project" value="TreeGrafter"/>
</dbReference>
<sequence>MDGRCNREKPPCKYFHPPLHLKDQLLINGRNHLALKNALMQQMGLTPGQPVVPGQVPTVATNPYLAGVAGQTYNPYFAAAGPLVPLVASDPTGAVMSPLGVPQQTVVQQKVPRGNETYPGVVTYKRPAGDKSGVPVYQPANNPSAAYQQLMQLQQPFVPNEKAASIANSVTTSSSGSGSGVGSGSGSSDHNNSGGGGGNAGLSNGTLESHDSGLNSHSMQKGGPSDGSDESNAVDGNNLGGTSSNDVDEDGKVESAAKRMRGANNNQTAVSSAAAVAAQNNAAYVAAAQSYHNALAAINYTGVALQTNKNATQPSVPVSSAHGFTGASTLQGHQQAAHQQQQQLNQQQQLLNQYQAMAAAALANPAAFQNPALAMQQMAAAGNQQNQNNMNNMNMNAAAASMNPFAAAAAMNPLLAASFPQIAAAQRASLMASQQSNAAGNALQGAAQLNSNALAGMQAAGSPAANAAAAAFNPFGVQFGGPGGAAQAASLPYQQAQNQQALLAAYASGQLARGPVPAGGNAQSMASQQLLMGNQAAAAAAAAAAAGNGAIPGQKRMRPA</sequence>
<keyword evidence="3" id="KW-0863">Zinc-finger</keyword>
<evidence type="ECO:0000256" key="4">
    <source>
        <dbReference type="ARBA" id="ARBA00022833"/>
    </source>
</evidence>
<dbReference type="PANTHER" id="PTHR12675">
    <property type="entry name" value="MUSCLEBLIND-LIKE PROTEIN"/>
    <property type="match status" value="1"/>
</dbReference>
<comment type="caution">
    <text evidence="7">The sequence shown here is derived from an EMBL/GenBank/DDBJ whole genome shotgun (WGS) entry which is preliminary data.</text>
</comment>
<dbReference type="OMA" id="WANNNIH"/>
<feature type="compositionally biased region" description="Low complexity" evidence="5">
    <location>
        <begin position="330"/>
        <end position="343"/>
    </location>
</feature>
<evidence type="ECO:0000313" key="8">
    <source>
        <dbReference type="Proteomes" id="UP000094527"/>
    </source>
</evidence>
<dbReference type="Pfam" id="PF22628">
    <property type="entry name" value="zf-CCCH_10"/>
    <property type="match status" value="1"/>
</dbReference>
<dbReference type="Proteomes" id="UP000094527">
    <property type="component" value="Unassembled WGS sequence"/>
</dbReference>
<evidence type="ECO:0000256" key="3">
    <source>
        <dbReference type="ARBA" id="ARBA00022771"/>
    </source>
</evidence>
<name>A0A1D2N078_ORCCI</name>
<evidence type="ECO:0000313" key="7">
    <source>
        <dbReference type="EMBL" id="ODM98707.1"/>
    </source>
</evidence>
<organism evidence="7 8">
    <name type="scientific">Orchesella cincta</name>
    <name type="common">Springtail</name>
    <name type="synonym">Podura cincta</name>
    <dbReference type="NCBI Taxonomy" id="48709"/>
    <lineage>
        <taxon>Eukaryota</taxon>
        <taxon>Metazoa</taxon>
        <taxon>Ecdysozoa</taxon>
        <taxon>Arthropoda</taxon>
        <taxon>Hexapoda</taxon>
        <taxon>Collembola</taxon>
        <taxon>Entomobryomorpha</taxon>
        <taxon>Entomobryoidea</taxon>
        <taxon>Orchesellidae</taxon>
        <taxon>Orchesellinae</taxon>
        <taxon>Orchesella</taxon>
    </lineage>
</organism>
<dbReference type="OrthoDB" id="6285980at2759"/>
<evidence type="ECO:0000259" key="6">
    <source>
        <dbReference type="Pfam" id="PF22628"/>
    </source>
</evidence>
<protein>
    <submittedName>
        <fullName evidence="7">Protein muscleblind</fullName>
    </submittedName>
</protein>
<gene>
    <name evidence="7" type="ORF">Ocin01_07972</name>
</gene>
<dbReference type="GO" id="GO:0005737">
    <property type="term" value="C:cytoplasm"/>
    <property type="evidence" value="ECO:0007669"/>
    <property type="project" value="TreeGrafter"/>
</dbReference>
<dbReference type="InterPro" id="IPR054429">
    <property type="entry name" value="Znf-CCCH_Muscleblind-like"/>
</dbReference>
<reference evidence="7 8" key="1">
    <citation type="journal article" date="2016" name="Genome Biol. Evol.">
        <title>Gene Family Evolution Reflects Adaptation to Soil Environmental Stressors in the Genome of the Collembolan Orchesella cincta.</title>
        <authorList>
            <person name="Faddeeva-Vakhrusheva A."/>
            <person name="Derks M.F."/>
            <person name="Anvar S.Y."/>
            <person name="Agamennone V."/>
            <person name="Suring W."/>
            <person name="Smit S."/>
            <person name="van Straalen N.M."/>
            <person name="Roelofs D."/>
        </authorList>
    </citation>
    <scope>NUCLEOTIDE SEQUENCE [LARGE SCALE GENOMIC DNA]</scope>
    <source>
        <tissue evidence="7">Mixed pool</tissue>
    </source>
</reference>
<keyword evidence="2" id="KW-0677">Repeat</keyword>
<feature type="domain" description="Muscleblind-like CCCH zinc finger" evidence="6">
    <location>
        <begin position="3"/>
        <end position="32"/>
    </location>
</feature>
<dbReference type="GO" id="GO:0008270">
    <property type="term" value="F:zinc ion binding"/>
    <property type="evidence" value="ECO:0007669"/>
    <property type="project" value="UniProtKB-KW"/>
</dbReference>
<dbReference type="GO" id="GO:0005654">
    <property type="term" value="C:nucleoplasm"/>
    <property type="evidence" value="ECO:0007669"/>
    <property type="project" value="TreeGrafter"/>
</dbReference>
<proteinExistence type="predicted"/>
<dbReference type="GO" id="GO:0003723">
    <property type="term" value="F:RNA binding"/>
    <property type="evidence" value="ECO:0007669"/>
    <property type="project" value="TreeGrafter"/>
</dbReference>
<dbReference type="EMBL" id="LJIJ01000333">
    <property type="protein sequence ID" value="ODM98707.1"/>
    <property type="molecule type" value="Genomic_DNA"/>
</dbReference>
<feature type="compositionally biased region" description="Polar residues" evidence="5">
    <location>
        <begin position="230"/>
        <end position="245"/>
    </location>
</feature>
<keyword evidence="8" id="KW-1185">Reference proteome</keyword>